<evidence type="ECO:0000256" key="1">
    <source>
        <dbReference type="SAM" id="MobiDB-lite"/>
    </source>
</evidence>
<name>A0ABS8KC87_9BURK</name>
<feature type="region of interest" description="Disordered" evidence="1">
    <location>
        <begin position="44"/>
        <end position="67"/>
    </location>
</feature>
<gene>
    <name evidence="3" type="ORF">LJ655_10830</name>
</gene>
<proteinExistence type="predicted"/>
<evidence type="ECO:0000313" key="4">
    <source>
        <dbReference type="Proteomes" id="UP001430614"/>
    </source>
</evidence>
<organism evidence="3 4">
    <name type="scientific">Paraburkholderia translucens</name>
    <dbReference type="NCBI Taxonomy" id="2886945"/>
    <lineage>
        <taxon>Bacteria</taxon>
        <taxon>Pseudomonadati</taxon>
        <taxon>Pseudomonadota</taxon>
        <taxon>Betaproteobacteria</taxon>
        <taxon>Burkholderiales</taxon>
        <taxon>Burkholderiaceae</taxon>
        <taxon>Paraburkholderia</taxon>
    </lineage>
</organism>
<dbReference type="Proteomes" id="UP001430614">
    <property type="component" value="Unassembled WGS sequence"/>
</dbReference>
<protein>
    <recommendedName>
        <fullName evidence="5">Secreted protein</fullName>
    </recommendedName>
</protein>
<evidence type="ECO:0000313" key="3">
    <source>
        <dbReference type="EMBL" id="MCC8402380.1"/>
    </source>
</evidence>
<keyword evidence="4" id="KW-1185">Reference proteome</keyword>
<feature type="chain" id="PRO_5046466118" description="Secreted protein" evidence="2">
    <location>
        <begin position="26"/>
        <end position="123"/>
    </location>
</feature>
<evidence type="ECO:0000256" key="2">
    <source>
        <dbReference type="SAM" id="SignalP"/>
    </source>
</evidence>
<reference evidence="3 4" key="1">
    <citation type="submission" date="2021-11" db="EMBL/GenBank/DDBJ databases">
        <authorList>
            <person name="Oh E.-T."/>
            <person name="Kim S.-B."/>
        </authorList>
    </citation>
    <scope>NUCLEOTIDE SEQUENCE [LARGE SCALE GENOMIC DNA]</scope>
    <source>
        <strain evidence="3 4">MMS20-SJTN17</strain>
    </source>
</reference>
<accession>A0ABS8KC87</accession>
<feature type="signal peptide" evidence="2">
    <location>
        <begin position="1"/>
        <end position="25"/>
    </location>
</feature>
<comment type="caution">
    <text evidence="3">The sequence shown here is derived from an EMBL/GenBank/DDBJ whole genome shotgun (WGS) entry which is preliminary data.</text>
</comment>
<keyword evidence="2" id="KW-0732">Signal</keyword>
<dbReference type="RefSeq" id="WP_230561240.1">
    <property type="nucleotide sequence ID" value="NZ_JAJITC010000005.1"/>
</dbReference>
<dbReference type="EMBL" id="JAJITC010000005">
    <property type="protein sequence ID" value="MCC8402380.1"/>
    <property type="molecule type" value="Genomic_DNA"/>
</dbReference>
<evidence type="ECO:0008006" key="5">
    <source>
        <dbReference type="Google" id="ProtNLM"/>
    </source>
</evidence>
<sequence>MSNGTVKQAAAAAIVLLSLNGLAQAQNNGCAAGTLKGSYGTAVSGPVTRKLPSNQRRSGIDEVTDTSRDASAATTSICLRSDEAFYRSYACTPVAQLKAHSFVGRTPNCGRPADSDHQVCVDA</sequence>